<organism evidence="2 3">
    <name type="scientific">Clostridium chromiireducens</name>
    <dbReference type="NCBI Taxonomy" id="225345"/>
    <lineage>
        <taxon>Bacteria</taxon>
        <taxon>Bacillati</taxon>
        <taxon>Bacillota</taxon>
        <taxon>Clostridia</taxon>
        <taxon>Eubacteriales</taxon>
        <taxon>Clostridiaceae</taxon>
        <taxon>Clostridium</taxon>
    </lineage>
</organism>
<keyword evidence="3" id="KW-1185">Reference proteome</keyword>
<dbReference type="PANTHER" id="PTHR36179">
    <property type="entry name" value="LUD_DOM DOMAIN-CONTAINING PROTEIN"/>
    <property type="match status" value="1"/>
</dbReference>
<name>A0A1V4ITL5_9CLOT</name>
<dbReference type="OrthoDB" id="9809147at2"/>
<feature type="domain" description="LUD" evidence="1">
    <location>
        <begin position="16"/>
        <end position="209"/>
    </location>
</feature>
<dbReference type="RefSeq" id="WP_079439428.1">
    <property type="nucleotide sequence ID" value="NZ_MZGT01000021.1"/>
</dbReference>
<dbReference type="InterPro" id="IPR009501">
    <property type="entry name" value="UCP020269"/>
</dbReference>
<dbReference type="Pfam" id="PF02589">
    <property type="entry name" value="LUD_dom"/>
    <property type="match status" value="1"/>
</dbReference>
<protein>
    <recommendedName>
        <fullName evidence="1">LUD domain-containing protein</fullName>
    </recommendedName>
</protein>
<sequence length="215" mass="23694">MNTNEIKNWHKETIGQKVVDSLIKNDFDALYVSTMEEASDFVMNHVTAESKVGFPGSMTIYNMGIQDKARALGAEVLDHSVDGLTLEEKGEIAKKEMLSDLYLCSTNAITLDGMLVNVDAWGNRIAAMNFGPKKVIIVVSVDKVCKDEAAAFERLKNTAAPMNNMRLNTQNPCTKTGTCVNCQVKNRICRTYSVMKKKPGLTDITVVVVGDYLGF</sequence>
<comment type="caution">
    <text evidence="2">The sequence shown here is derived from an EMBL/GenBank/DDBJ whole genome shotgun (WGS) entry which is preliminary data.</text>
</comment>
<proteinExistence type="predicted"/>
<dbReference type="InterPro" id="IPR003741">
    <property type="entry name" value="LUD_dom"/>
</dbReference>
<evidence type="ECO:0000313" key="3">
    <source>
        <dbReference type="Proteomes" id="UP000191056"/>
    </source>
</evidence>
<dbReference type="STRING" id="225345.CLCHR_18670"/>
<dbReference type="PANTHER" id="PTHR36179:SF2">
    <property type="entry name" value="LUD DOMAIN-CONTAINING PROTEIN"/>
    <property type="match status" value="1"/>
</dbReference>
<dbReference type="AlphaFoldDB" id="A0A1V4ITL5"/>
<dbReference type="PIRSF" id="PIRSF020269">
    <property type="entry name" value="DUF1121"/>
    <property type="match status" value="1"/>
</dbReference>
<gene>
    <name evidence="2" type="ORF">CLCHR_18670</name>
</gene>
<evidence type="ECO:0000259" key="1">
    <source>
        <dbReference type="Pfam" id="PF02589"/>
    </source>
</evidence>
<dbReference type="EMBL" id="MZGT01000021">
    <property type="protein sequence ID" value="OPJ62807.1"/>
    <property type="molecule type" value="Genomic_DNA"/>
</dbReference>
<dbReference type="Proteomes" id="UP000191056">
    <property type="component" value="Unassembled WGS sequence"/>
</dbReference>
<evidence type="ECO:0000313" key="2">
    <source>
        <dbReference type="EMBL" id="OPJ62807.1"/>
    </source>
</evidence>
<accession>A0A1V4ITL5</accession>
<reference evidence="2 3" key="1">
    <citation type="submission" date="2017-03" db="EMBL/GenBank/DDBJ databases">
        <title>Genome sequence of Clostridium chromiireducens DSM 23318.</title>
        <authorList>
            <person name="Poehlein A."/>
            <person name="Daniel R."/>
        </authorList>
    </citation>
    <scope>NUCLEOTIDE SEQUENCE [LARGE SCALE GENOMIC DNA]</scope>
    <source>
        <strain evidence="2 3">DSM 23318</strain>
    </source>
</reference>